<proteinExistence type="predicted"/>
<dbReference type="SUPFAM" id="SSF52518">
    <property type="entry name" value="Thiamin diphosphate-binding fold (THDP-binding)"/>
    <property type="match status" value="1"/>
</dbReference>
<gene>
    <name evidence="4" type="ORF">MNB_ARC-1_826</name>
</gene>
<dbReference type="AlphaFoldDB" id="A0A3B1E579"/>
<dbReference type="EMBL" id="UOYO01000003">
    <property type="protein sequence ID" value="VAY86289.1"/>
    <property type="molecule type" value="Genomic_DNA"/>
</dbReference>
<dbReference type="Pfam" id="PF01855">
    <property type="entry name" value="POR_N"/>
    <property type="match status" value="1"/>
</dbReference>
<dbReference type="SUPFAM" id="SSF52922">
    <property type="entry name" value="TK C-terminal domain-like"/>
    <property type="match status" value="1"/>
</dbReference>
<accession>A0A3B1E579</accession>
<dbReference type="Gene3D" id="3.40.50.970">
    <property type="match status" value="1"/>
</dbReference>
<dbReference type="InterPro" id="IPR033412">
    <property type="entry name" value="PFOR_II"/>
</dbReference>
<keyword evidence="4" id="KW-0670">Pyruvate</keyword>
<evidence type="ECO:0000259" key="3">
    <source>
        <dbReference type="Pfam" id="PF17147"/>
    </source>
</evidence>
<dbReference type="CDD" id="cd07034">
    <property type="entry name" value="TPP_PYR_PFOR_IOR-alpha_like"/>
    <property type="match status" value="1"/>
</dbReference>
<feature type="domain" description="Pyruvate flavodoxin/ferredoxin oxidoreductase pyrimidine binding" evidence="2">
    <location>
        <begin position="22"/>
        <end position="244"/>
    </location>
</feature>
<dbReference type="InterPro" id="IPR002880">
    <property type="entry name" value="Pyrv_Fd/Flavodoxin_OxRdtase_N"/>
</dbReference>
<evidence type="ECO:0000256" key="1">
    <source>
        <dbReference type="ARBA" id="ARBA00023002"/>
    </source>
</evidence>
<dbReference type="FunFam" id="3.40.50.970:FF:000012">
    <property type="entry name" value="Pyruvate:ferredoxin (Flavodoxin) oxidoreductase"/>
    <property type="match status" value="1"/>
</dbReference>
<dbReference type="EC" id="1.2.7.1" evidence="4"/>
<dbReference type="Pfam" id="PF17147">
    <property type="entry name" value="PFOR_II"/>
    <property type="match status" value="1"/>
</dbReference>
<evidence type="ECO:0000259" key="2">
    <source>
        <dbReference type="Pfam" id="PF01855"/>
    </source>
</evidence>
<keyword evidence="1 4" id="KW-0560">Oxidoreductase</keyword>
<feature type="domain" description="Pyruvate:ferredoxin oxidoreductase core" evidence="3">
    <location>
        <begin position="266"/>
        <end position="367"/>
    </location>
</feature>
<dbReference type="NCBIfam" id="NF007201">
    <property type="entry name" value="PRK09622.1"/>
    <property type="match status" value="1"/>
</dbReference>
<organism evidence="4">
    <name type="scientific">hydrothermal vent metagenome</name>
    <dbReference type="NCBI Taxonomy" id="652676"/>
    <lineage>
        <taxon>unclassified sequences</taxon>
        <taxon>metagenomes</taxon>
        <taxon>ecological metagenomes</taxon>
    </lineage>
</organism>
<dbReference type="GO" id="GO:0006979">
    <property type="term" value="P:response to oxidative stress"/>
    <property type="evidence" value="ECO:0007669"/>
    <property type="project" value="TreeGrafter"/>
</dbReference>
<protein>
    <submittedName>
        <fullName evidence="4">Pyruvate:ferredoxin oxidoreductase, alpha subunit</fullName>
        <ecNumber evidence="4">1.2.7.1</ecNumber>
    </submittedName>
</protein>
<evidence type="ECO:0000313" key="4">
    <source>
        <dbReference type="EMBL" id="VAY86289.1"/>
    </source>
</evidence>
<dbReference type="GO" id="GO:0019164">
    <property type="term" value="F:pyruvate synthase activity"/>
    <property type="evidence" value="ECO:0007669"/>
    <property type="project" value="UniProtKB-EC"/>
</dbReference>
<dbReference type="FunFam" id="3.40.50.920:FF:000010">
    <property type="entry name" value="Pyruvate ferredoxin oxidoreductase, alpha subunit"/>
    <property type="match status" value="1"/>
</dbReference>
<name>A0A3B1E579_9ZZZZ</name>
<dbReference type="InterPro" id="IPR050722">
    <property type="entry name" value="Pyruvate:ferred/Flavod_OxRd"/>
</dbReference>
<reference evidence="4" key="1">
    <citation type="submission" date="2018-10" db="EMBL/GenBank/DDBJ databases">
        <authorList>
            <person name="Aoki K."/>
        </authorList>
    </citation>
    <scope>NUCLEOTIDE SEQUENCE</scope>
</reference>
<dbReference type="PANTHER" id="PTHR32154:SF0">
    <property type="entry name" value="PYRUVATE-FLAVODOXIN OXIDOREDUCTASE-RELATED"/>
    <property type="match status" value="1"/>
</dbReference>
<dbReference type="PANTHER" id="PTHR32154">
    <property type="entry name" value="PYRUVATE-FLAVODOXIN OXIDOREDUCTASE-RELATED"/>
    <property type="match status" value="1"/>
</dbReference>
<sequence>MSKEYKLDENELWDGNTAGAHAFRQANLDVVAAYPITPSTALVEAYGNFKANGYVDGEYVMVESEHAAMSACVGAAAAGGRVATATSSQGFAFMVEVLYQASGMRLPIVLELVNRGLAAPLNVNIDHGDMYLSRDTGWLSLGAFNPQEVYDFTLMAFKISEEARLPMIVNQDGLLTSHTVENTKTLPDDEAYRFVGEYKPVNPLLSTDRPITYGAQTEENWHFEHKARQHHDMIHSREIIDRVFKEFKELTGREYKATKSYLVDDAEIVIVCLGSTFGTACIAADSMRKQGVKAGVYTHKIIRPFPLEDIAKELSHVKVVAVLDRSSPGGAMGAFFNEYSGAFVNSVKKPILCNYIYGLGGRDTTVELLEEVYVALQEDNKAGKLTHSLQRFIGLRGPDMSFYDIGEK</sequence>
<dbReference type="Gene3D" id="3.40.50.920">
    <property type="match status" value="1"/>
</dbReference>
<dbReference type="InterPro" id="IPR009014">
    <property type="entry name" value="Transketo_C/PFOR_II"/>
</dbReference>
<dbReference type="InterPro" id="IPR029061">
    <property type="entry name" value="THDP-binding"/>
</dbReference>